<dbReference type="EMBL" id="LR899193">
    <property type="protein sequence ID" value="CAD7112536.1"/>
    <property type="molecule type" value="Genomic_DNA"/>
</dbReference>
<reference evidence="1" key="7">
    <citation type="journal article" date="2019" name="Transbound. Emerg. Dis.">
        <title>Genome comparison of African swine fever virus China/2018/AnhuiXCGQ strain and related European p72 Genotype II strains.</title>
        <authorList>
            <person name="Bao J."/>
            <person name="Wang Q."/>
            <person name="Lin P."/>
            <person name="Liu C."/>
            <person name="Li L."/>
            <person name="Wu X."/>
            <person name="Chi T."/>
            <person name="Xu T."/>
            <person name="Ge S."/>
            <person name="Liu Y."/>
            <person name="Li J."/>
            <person name="Wang S."/>
            <person name="Qu H."/>
            <person name="Jin T."/>
            <person name="Wang Z."/>
        </authorList>
    </citation>
    <scope>NUCLEOTIDE SEQUENCE [LARGE SCALE GENOMIC DNA]</scope>
    <source>
        <strain evidence="1">China/2018/AnhuiXCGQ</strain>
    </source>
</reference>
<sequence>MFPTDVLKRKHLFTKKNINFTGILMYDKTVVHWFEISKTI</sequence>
<evidence type="ECO:0000313" key="17">
    <source>
        <dbReference type="EMBL" id="QOW02820.1"/>
    </source>
</evidence>
<dbReference type="EMBL" id="MT847623">
    <property type="protein sequence ID" value="QOW03192.1"/>
    <property type="molecule type" value="Genomic_DNA"/>
</dbReference>
<reference evidence="23" key="19">
    <citation type="journal article" date="2021" name="Pathogens">
        <title>Comparative Analysis of Full Genome Sequences of African Swine Fever Virus Isolates Taken from Wild Boars in Russia in 2019.</title>
        <authorList>
            <person name="Mazloum A."/>
            <person name="van Schalkwyk A."/>
            <person name="Shotin A."/>
            <person name="Igolkin A."/>
            <person name="Shevchenko I."/>
            <person name="Gruzdev K.N."/>
            <person name="Vlasova N."/>
        </authorList>
    </citation>
    <scope>NUCLEOTIDE SEQUENCE</scope>
    <source>
        <strain evidence="23">ASFV/Amur 19/WB-6905</strain>
        <strain evidence="24">ASFV/Primorsky 19/WB-6723</strain>
        <strain evidence="25">ASFV/Ulyanovsk 19/WB-5699</strain>
    </source>
</reference>
<evidence type="ECO:0000313" key="35">
    <source>
        <dbReference type="Proteomes" id="UP000428265"/>
    </source>
</evidence>
<dbReference type="Proteomes" id="UP000593631">
    <property type="component" value="Segment"/>
</dbReference>
<reference evidence="11 33" key="2">
    <citation type="journal article" date="2017" name="Transbound. Emerg. Dis.">
        <title>Experimental Infection of Domestic Pigs with African Swine Fever Virus Lithuania 2014 Genotype II Field Isolate.</title>
        <authorList>
            <person name="Gallardo C."/>
            <person name="Soler A."/>
            <person name="Nieto R."/>
            <person name="Cano C."/>
            <person name="Pelayo V."/>
            <person name="Sanchez M.A."/>
            <person name="Pridotkas G."/>
            <person name="Fernandez-Pinero J."/>
            <person name="Briones V."/>
            <person name="Arias M."/>
        </authorList>
    </citation>
    <scope>NUCLEOTIDE SEQUENCE [LARGE SCALE GENOMIC DNA]</scope>
    <source>
        <strain evidence="11">ASFV/LT14/1490</strain>
    </source>
</reference>
<dbReference type="Proteomes" id="UP000510925">
    <property type="component" value="Segment"/>
</dbReference>
<dbReference type="Proteomes" id="UP000324915">
    <property type="component" value="Segment"/>
</dbReference>
<organismHost>
    <name type="scientific">Phacochoerus aethiopicus</name>
    <name type="common">Warthog</name>
    <dbReference type="NCBI Taxonomy" id="85517"/>
</organismHost>
<organismHost>
    <name type="scientific">Sus scrofa</name>
    <name type="common">Pig</name>
    <dbReference type="NCBI Taxonomy" id="9823"/>
</organismHost>
<dbReference type="EMBL" id="MH910496">
    <property type="protein sequence ID" value="AZP54310.1"/>
    <property type="molecule type" value="Genomic_DNA"/>
</dbReference>
<dbReference type="EMBL" id="MK645909">
    <property type="protein sequence ID" value="QDL88056.1"/>
    <property type="molecule type" value="Genomic_DNA"/>
</dbReference>
<evidence type="ECO:0000313" key="7">
    <source>
        <dbReference type="EMBL" id="QBH90513.1"/>
    </source>
</evidence>
<organismHost>
    <name type="scientific">Phacochoerus africanus</name>
    <name type="common">Warthog</name>
    <dbReference type="NCBI Taxonomy" id="41426"/>
</organismHost>
<dbReference type="Proteomes" id="UP000267045">
    <property type="component" value="Segment"/>
</dbReference>
<evidence type="ECO:0000313" key="30">
    <source>
        <dbReference type="Proteomes" id="UP000141072"/>
    </source>
</evidence>
<reference evidence="21" key="20">
    <citation type="journal article" date="2021" name="Sci. China Life Sci.">
        <title>Emergence and prevalence of naturally occurring lower virulent African swine fever viruses in domestic pigs in China in 2020.</title>
        <authorList>
            <person name="Sun E."/>
            <person name="Zhang Z."/>
            <person name="Wang Z."/>
            <person name="He X."/>
            <person name="Zhang X."/>
            <person name="Wang L."/>
            <person name="Wang W."/>
            <person name="Huang L."/>
            <person name="Xi F."/>
            <person name="Huangfu H."/>
            <person name="Tsegay G."/>
            <person name="Huo H."/>
            <person name="Sun J."/>
            <person name="Tian Z."/>
            <person name="Xia W."/>
            <person name="Yu X."/>
            <person name="Li F."/>
            <person name="Liu R."/>
            <person name="Guan Y."/>
            <person name="Zhao D."/>
            <person name="Bu Z."/>
        </authorList>
    </citation>
    <scope>NUCLEOTIDE SEQUENCE</scope>
    <source>
        <strain evidence="21">Pig/Heilongjiang/HRB1/2020</strain>
    </source>
</reference>
<dbReference type="EMBL" id="MW306190">
    <property type="protein sequence ID" value="QUQ60131.1"/>
    <property type="molecule type" value="Genomic_DNA"/>
</dbReference>
<evidence type="ECO:0000313" key="25">
    <source>
        <dbReference type="EMBL" id="QUQ60491.1"/>
    </source>
</evidence>
<evidence type="ECO:0000313" key="8">
    <source>
        <dbReference type="EMBL" id="QBH90698.1"/>
    </source>
</evidence>
<evidence type="ECO:0000313" key="15">
    <source>
        <dbReference type="EMBL" id="QLF78554.1"/>
    </source>
</evidence>
<dbReference type="Proteomes" id="UP000678137">
    <property type="component" value="Segment"/>
</dbReference>
<proteinExistence type="predicted"/>
<evidence type="ECO:0000313" key="11">
    <source>
        <dbReference type="EMBL" id="QEY87831.1"/>
    </source>
</evidence>
<evidence type="ECO:0000313" key="32">
    <source>
        <dbReference type="Proteomes" id="UP000324915"/>
    </source>
</evidence>
<reference evidence="22" key="18">
    <citation type="submission" date="2020-12" db="EMBL/GenBank/DDBJ databases">
        <authorList>
            <person name="Mileto P."/>
            <person name="Neave M."/>
            <person name="Williams D."/>
            <person name="Stevens V."/>
        </authorList>
    </citation>
    <scope>NUCLEOTIDE SEQUENCE</scope>
    <source>
        <strain evidence="22">ASFV/Timor-Leste/2019/1</strain>
    </source>
</reference>
<dbReference type="Proteomes" id="UP000422299">
    <property type="component" value="Segment"/>
</dbReference>
<reference evidence="9 31" key="10">
    <citation type="submission" date="2019-03" db="EMBL/GenBank/DDBJ databases">
        <title>Genome comparison of African swine fever virus ASFV-wbBS01 strain and different from ASFV-SY18 from domestic pig.</title>
        <authorList>
            <person name="Zhaowen R."/>
            <person name="Huancheng G."/>
            <person name="Changchun T."/>
        </authorList>
    </citation>
    <scope>NUCLEOTIDE SEQUENCE [LARGE SCALE GENOMIC DNA]</scope>
    <source>
        <strain evidence="9">ASFV-wbBS01</strain>
    </source>
</reference>
<dbReference type="EMBL" id="MN172368">
    <property type="protein sequence ID" value="QGJ83387.1"/>
    <property type="molecule type" value="Genomic_DNA"/>
</dbReference>
<evidence type="ECO:0000313" key="24">
    <source>
        <dbReference type="EMBL" id="QUQ60310.1"/>
    </source>
</evidence>
<reference evidence="7" key="5">
    <citation type="journal article" date="2019" name="Emerg. Microbes Infect.">
        <title>Genome sequences derived from pig and dried blood pig feed samples provide important insights into the transmission of African swine fever virus in China in 2018.</title>
        <authorList>
            <person name="Wen X."/>
            <person name="He X."/>
            <person name="Zhang X."/>
            <person name="Zhang X."/>
            <person name="Liu L."/>
            <person name="Guan Y."/>
            <person name="Zhang Y."/>
            <person name="Bu Z."/>
        </authorList>
    </citation>
    <scope>NUCLEOTIDE SEQUENCE [LARGE SCALE GENOMIC DNA]</scope>
    <source>
        <strain evidence="8">DB/LN/2018</strain>
        <strain evidence="7">Pig/HLJ/2018</strain>
    </source>
</reference>
<dbReference type="Proteomes" id="UP000316600">
    <property type="component" value="Segment"/>
</dbReference>
<dbReference type="Proteomes" id="UP000593778">
    <property type="component" value="Segment"/>
</dbReference>
<evidence type="ECO:0000313" key="13">
    <source>
        <dbReference type="EMBL" id="QGV56988.1"/>
    </source>
</evidence>
<accession>A0A2X0RUT2</accession>
<dbReference type="EMBL" id="MW656282">
    <property type="protein sequence ID" value="QST88109.1"/>
    <property type="molecule type" value="Genomic_DNA"/>
</dbReference>
<dbReference type="Proteomes" id="UP000593931">
    <property type="component" value="Segment"/>
</dbReference>
<dbReference type="EMBL" id="MW396979">
    <property type="protein sequence ID" value="QTE18923.1"/>
    <property type="molecule type" value="Genomic_DNA"/>
</dbReference>
<dbReference type="Proteomes" id="UP000327056">
    <property type="component" value="Segment"/>
</dbReference>
<dbReference type="EMBL" id="LR722599">
    <property type="protein sequence ID" value="VVW94048.1"/>
    <property type="molecule type" value="Genomic_DNA"/>
</dbReference>
<evidence type="ECO:0000313" key="19">
    <source>
        <dbReference type="EMBL" id="QOW03192.1"/>
    </source>
</evidence>
<reference evidence="16" key="14">
    <citation type="journal article" date="2020" name="Viruses">
        <title>The Spillover of African Swine Fever in Western Poland Revealed Its Estimated Origin on the Basis of O174L, K145R, MGF 505-5R and IGR I73R/I329L Genomic Sequences.</title>
        <authorList>
            <person name="Mazur-Panasiuk N."/>
            <person name="Walczak M."/>
            <person name="Juszkiewicz M."/>
            <person name="Wozniakowski G."/>
        </authorList>
    </citation>
    <scope>NUCLEOTIDE SEQUENCE [LARGE SCALE GENOMIC DNA]</scope>
    <source>
        <strain evidence="18">Pol17_31177_O81</strain>
        <strain evidence="16">Pol17_55892_C754</strain>
        <strain evidence="17">Pol18_28298_O111</strain>
        <strain evidence="19">Pol19_53050_C1959/19</strain>
    </source>
</reference>
<evidence type="ECO:0000313" key="3">
    <source>
        <dbReference type="EMBL" id="AZP54310.1"/>
    </source>
</evidence>
<dbReference type="Proteomes" id="UP000680325">
    <property type="component" value="Segment"/>
</dbReference>
<protein>
    <submittedName>
        <fullName evidence="26">ASFV G ACD 00520 CDS protein</fullName>
    </submittedName>
    <submittedName>
        <fullName evidence="13">ASFV G ACD 00520 protein</fullName>
    </submittedName>
    <submittedName>
        <fullName evidence="2">ASFV-G-ACD-00520</fullName>
    </submittedName>
    <submittedName>
        <fullName evidence="9">ASFV_Ch_ACD_00520</fullName>
    </submittedName>
    <submittedName>
        <fullName evidence="1 15">ASFV_G_ACD_00520</fullName>
    </submittedName>
</protein>
<dbReference type="EMBL" id="MT459800">
    <property type="protein sequence ID" value="QPB67551.1"/>
    <property type="molecule type" value="Genomic_DNA"/>
</dbReference>
<reference evidence="21" key="21">
    <citation type="submission" date="2021-02" db="EMBL/GenBank/DDBJ databases">
        <authorList>
            <person name="Sun E.C."/>
            <person name="Zhang Z.J."/>
            <person name="Wang Z.L."/>
            <person name="He X.J."/>
            <person name="Zhao D.M."/>
            <person name="Bu Z.G."/>
        </authorList>
    </citation>
    <scope>NUCLEOTIDE SEQUENCE</scope>
    <source>
        <strain evidence="21">Pig/Heilongjiang/HRB1/2020</strain>
    </source>
</reference>
<dbReference type="EMBL" id="LR722600">
    <property type="protein sequence ID" value="VVW94055.1"/>
    <property type="molecule type" value="Genomic_DNA"/>
</dbReference>
<evidence type="ECO:0000313" key="22">
    <source>
        <dbReference type="EMBL" id="QTE18923.1"/>
    </source>
</evidence>
<dbReference type="EMBL" id="MT847620">
    <property type="protein sequence ID" value="QOW02631.1"/>
    <property type="molecule type" value="Genomic_DNA"/>
</dbReference>
<reference evidence="13 35" key="9">
    <citation type="journal article" date="2019" name="Viruses">
        <title>A Simple Method for Sample Preparation to Facilitate Efficient Whole-Genome Sequencing of African Swine Fever Virus.</title>
        <authorList>
            <person name="Olasz F."/>
            <person name="Meszaros I."/>
            <person name="Marton S."/>
            <person name="Kajan G.L."/>
            <person name="Tamas V."/>
            <person name="Locsmandi G."/>
            <person name="Magyar T."/>
            <person name="Balint A."/>
            <person name="Banyai K."/>
            <person name="Zadori Z."/>
        </authorList>
    </citation>
    <scope>NUCLEOTIDE SEQUENCE [LARGE SCALE GENOMIC DNA]</scope>
    <source>
        <strain evidence="13 35">ASFV_HU_2018</strain>
    </source>
</reference>
<evidence type="ECO:0000313" key="34">
    <source>
        <dbReference type="Proteomes" id="UP000422299"/>
    </source>
</evidence>
<evidence type="ECO:0000313" key="16">
    <source>
        <dbReference type="EMBL" id="QOW02631.1"/>
    </source>
</evidence>
<evidence type="ECO:0000313" key="10">
    <source>
        <dbReference type="EMBL" id="QED90468.1"/>
    </source>
</evidence>
<evidence type="ECO:0000313" key="31">
    <source>
        <dbReference type="Proteomes" id="UP000316600"/>
    </source>
</evidence>
<dbReference type="EMBL" id="MW306192">
    <property type="protein sequence ID" value="QUQ60491.1"/>
    <property type="molecule type" value="Genomic_DNA"/>
</dbReference>
<evidence type="ECO:0000313" key="26">
    <source>
        <dbReference type="EMBL" id="SPS73448.1"/>
    </source>
</evidence>
<dbReference type="EMBL" id="MK128995">
    <property type="protein sequence ID" value="AYW33997.1"/>
    <property type="molecule type" value="Genomic_DNA"/>
</dbReference>
<dbReference type="Proteomes" id="UP000326051">
    <property type="component" value="Segment"/>
</dbReference>
<evidence type="ECO:0000313" key="21">
    <source>
        <dbReference type="EMBL" id="QST88109.1"/>
    </source>
</evidence>
<name>A0A2X0RUT2_ASF</name>
<evidence type="ECO:0000313" key="29">
    <source>
        <dbReference type="EMBL" id="VVW94055.1"/>
    </source>
</evidence>
<dbReference type="EMBL" id="MT847621">
    <property type="protein sequence ID" value="QOW02820.1"/>
    <property type="molecule type" value="Genomic_DNA"/>
</dbReference>
<organismHost>
    <name type="scientific">Ornithodoros moubata</name>
    <name type="common">Soft tick</name>
    <name type="synonym">Argasid tick</name>
    <dbReference type="NCBI Taxonomy" id="6938"/>
</organismHost>
<reference evidence="4" key="17">
    <citation type="submission" date="2020-06" db="EMBL/GenBank/DDBJ databases">
        <authorList>
            <person name="Domelevo Entfellner J.-B."/>
        </authorList>
    </citation>
    <scope>NUCLEOTIDE SEQUENCE [LARGE SCALE GENOMIC DNA]</scope>
    <source>
        <strain evidence="4">Tanzania/Rukwa/2017/1</strain>
    </source>
</reference>
<evidence type="ECO:0000313" key="1">
    <source>
        <dbReference type="EMBL" id="AYW33997.1"/>
    </source>
</evidence>
<dbReference type="EMBL" id="LR536725">
    <property type="protein sequence ID" value="VFV47958.1"/>
    <property type="molecule type" value="Genomic_DNA"/>
</dbReference>
<dbReference type="EMBL" id="MT496893">
    <property type="protein sequence ID" value="QLF78554.1"/>
    <property type="molecule type" value="Genomic_DNA"/>
</dbReference>
<dbReference type="EMBL" id="MH910495">
    <property type="protein sequence ID" value="AZP54133.1"/>
    <property type="molecule type" value="Genomic_DNA"/>
</dbReference>
<dbReference type="GeneID" id="59227073"/>
<dbReference type="Proteomes" id="UP000594088">
    <property type="component" value="Segment"/>
</dbReference>
<evidence type="ECO:0000313" key="27">
    <source>
        <dbReference type="EMBL" id="VFV47958.1"/>
    </source>
</evidence>
<dbReference type="Proteomes" id="UP000594902">
    <property type="component" value="Segment"/>
</dbReference>
<dbReference type="EMBL" id="FR682468">
    <property type="protein sequence ID" value="CAD2068386.1"/>
    <property type="molecule type" value="Genomic_DNA"/>
</dbReference>
<organism evidence="26">
    <name type="scientific">African swine fever virus</name>
    <name type="common">ASFV</name>
    <dbReference type="NCBI Taxonomy" id="10497"/>
    <lineage>
        <taxon>Viruses</taxon>
        <taxon>Varidnaviria</taxon>
        <taxon>Bamfordvirae</taxon>
        <taxon>Nucleocytoviricota</taxon>
        <taxon>Pokkesviricetes</taxon>
        <taxon>Asfuvirales</taxon>
        <taxon>Asfarviridae</taxon>
        <taxon>Asfivirus</taxon>
        <taxon>Asfivirus haemorrhagiae</taxon>
    </lineage>
</organism>
<evidence type="ECO:0000313" key="9">
    <source>
        <dbReference type="EMBL" id="QDL88056.1"/>
    </source>
</evidence>
<reference evidence="5 30" key="1">
    <citation type="journal article" date="2011" name="Emerg. Infect. Dis.">
        <title>Genomic analysis of highly virulent Georgia 2007/1 isolate of African swine fever virus.</title>
        <authorList>
            <person name="Chapman D.A."/>
            <person name="Darby A.C."/>
            <person name="Da Silva M."/>
            <person name="Upton C."/>
            <person name="Radford A.D."/>
            <person name="Dixon L.K."/>
        </authorList>
    </citation>
    <scope>NUCLEOTIDE SEQUENCE [LARGE SCALE GENOMIC DNA]</scope>
    <source>
        <strain evidence="5">ASFV Georgia 2007/1</strain>
    </source>
</reference>
<dbReference type="RefSeq" id="YP_009927148.1">
    <property type="nucleotide sequence ID" value="NC_044959.2"/>
</dbReference>
<dbReference type="EMBL" id="LR813622">
    <property type="protein sequence ID" value="CAD0059475.1"/>
    <property type="molecule type" value="Genomic_DNA"/>
</dbReference>
<evidence type="ECO:0000313" key="18">
    <source>
        <dbReference type="EMBL" id="QOW03006.1"/>
    </source>
</evidence>
<evidence type="ECO:0000313" key="6">
    <source>
        <dbReference type="EMBL" id="CAD7112536.1"/>
    </source>
</evidence>
<dbReference type="KEGG" id="vg:59227073"/>
<evidence type="ECO:0000313" key="4">
    <source>
        <dbReference type="EMBL" id="CAD0059475.1"/>
    </source>
</evidence>
<reference evidence="14" key="13">
    <citation type="submission" date="2019-05" db="EMBL/GenBank/DDBJ databases">
        <title>Nanopore Sequencing as a Rapidly Deployable African swine fever Outbreak Tool.</title>
        <authorList>
            <person name="Ren Z."/>
            <person name="Guo H."/>
            <person name="Tu C."/>
            <person name="Yan X."/>
            <person name="He B."/>
        </authorList>
    </citation>
    <scope>NUCLEOTIDE SEQUENCE</scope>
    <source>
        <strain evidence="14">CN/2019/InnerMongolia-AES01</strain>
    </source>
</reference>
<dbReference type="Proteomes" id="UP000675950">
    <property type="component" value="Segment"/>
</dbReference>
<organismHost>
    <name type="scientific">Ornithodoros</name>
    <name type="common">relapsing fever ticks</name>
    <dbReference type="NCBI Taxonomy" id="6937"/>
</organismHost>
<dbReference type="EMBL" id="LS478113">
    <property type="protein sequence ID" value="SPS73448.1"/>
    <property type="molecule type" value="Genomic_DNA"/>
</dbReference>
<evidence type="ECO:0000313" key="37">
    <source>
        <dbReference type="Proteomes" id="UP000594604"/>
    </source>
</evidence>
<dbReference type="Proteomes" id="UP000515749">
    <property type="component" value="Chromosome"/>
</dbReference>
<dbReference type="Proteomes" id="UP000290386">
    <property type="component" value="Segment"/>
</dbReference>
<dbReference type="Proteomes" id="UP000291821">
    <property type="component" value="Segment"/>
</dbReference>
<dbReference type="EMBL" id="MK940252">
    <property type="protein sequence ID" value="QIA61439.1"/>
    <property type="molecule type" value="Genomic_DNA"/>
</dbReference>
<evidence type="ECO:0000313" key="12">
    <source>
        <dbReference type="EMBL" id="QGJ83387.1"/>
    </source>
</evidence>
<reference evidence="20 37" key="15">
    <citation type="submission" date="2020-05" db="EMBL/GenBank/DDBJ databases">
        <title>Comparative Analysis of Full Genome Sequences of African Swine Fever Virus isolates in Russia in 2019.</title>
        <authorList>
            <person name="Mazloum A."/>
            <person name="Vlasova N.N."/>
        </authorList>
    </citation>
    <scope>NUCLEOTIDE SEQUENCE [LARGE SCALE GENOMIC DNA]</scope>
    <source>
        <strain evidence="20">ASFV/Kabardino-Balkaria 19/WB-964</strain>
    </source>
</reference>
<reference evidence="10 32" key="8">
    <citation type="journal article" date="2019" name="Transbound. Emerg. Dis.">
        <title>Newly emerged African swine fever virus strain Belgium/Etalle/wb/2018 : complete genomic sequence and comparative analysis with reference p72 genotype II strains.</title>
        <authorList>
            <person name="Gilliaux G."/>
            <person name="Garigliany M."/>
            <person name="Licoppe A."/>
            <person name="Paternostre J."/>
            <person name="Lesenfants C."/>
            <person name="Linden A."/>
            <person name="Desmecht D."/>
        </authorList>
    </citation>
    <scope>NUCLEOTIDE SEQUENCE [LARGE SCALE GENOMIC DNA]</scope>
    <source>
        <strain evidence="10 32">Belgium/Etalle/wb/2018</strain>
    </source>
</reference>
<reference evidence="26" key="4">
    <citation type="submission" date="2018-04" db="EMBL/GenBank/DDBJ databases">
        <authorList>
            <consortium name="IVD NGS Lab"/>
        </authorList>
    </citation>
    <scope>NUCLEOTIDE SEQUENCE [LARGE SCALE GENOMIC DNA]</scope>
    <source>
        <strain evidence="27">ASFV Belgium 2018/1</strain>
        <strain evidence="29">ASFV CzechRepublic 2017/1</strain>
        <strain evidence="5">ASFV Georgia 2007/1</strain>
        <strain evidence="6">ASFV Germany 2020/1</strain>
        <strain evidence="28">ASFV Moldova 2017/1</strain>
        <strain evidence="26">Estonia 2014</strain>
    </source>
</reference>
<dbReference type="Proteomes" id="UP000307568">
    <property type="component" value="Segment"/>
</dbReference>
<dbReference type="Proteomes" id="UP000292678">
    <property type="component" value="Segment"/>
</dbReference>
<dbReference type="EMBL" id="MK333181">
    <property type="protein sequence ID" value="QBH90698.1"/>
    <property type="molecule type" value="Genomic_DNA"/>
</dbReference>
<reference evidence="11" key="11">
    <citation type="submission" date="2019-03" db="EMBL/GenBank/DDBJ databases">
        <authorList>
            <person name="Cano-Gomez C."/>
            <person name="Arias M."/>
            <person name="Gallardo C."/>
            <person name="Fernandez-Pinero J."/>
        </authorList>
    </citation>
    <scope>NUCLEOTIDE SEQUENCE</scope>
    <source>
        <strain evidence="11">ASFV/LT14/1490</strain>
    </source>
</reference>
<dbReference type="Proteomes" id="UP000345145">
    <property type="component" value="Segment"/>
</dbReference>
<dbReference type="EMBL" id="MK333180">
    <property type="protein sequence ID" value="QBH90513.1"/>
    <property type="molecule type" value="Genomic_DNA"/>
</dbReference>
<reference evidence="14" key="12">
    <citation type="submission" date="2019-05" db="EMBL/GenBank/DDBJ databases">
        <title>Genome Sequences of Two African Swine Fever Virus Genotype II Isolates from wild boar in China.</title>
        <authorList>
            <person name="Ren Z."/>
            <person name="Guo H."/>
            <person name="Tu C."/>
        </authorList>
    </citation>
    <scope>NUCLEOTIDE SEQUENCE</scope>
    <source>
        <strain evidence="14">CN/2019/InnerMongolia-AES01</strain>
    </source>
</reference>
<evidence type="ECO:0000313" key="14">
    <source>
        <dbReference type="EMBL" id="QIA61439.1"/>
    </source>
</evidence>
<reference evidence="12 34" key="6">
    <citation type="journal article" date="2019" name="Sci. China Life Sci.">
        <title>Nanopore sequencing of African swine fever virus.</title>
        <authorList>
            <person name="Jia L."/>
            <person name="Jiang M."/>
            <person name="Wu K."/>
            <person name="Hu J."/>
            <person name="Wang Y."/>
            <person name="Quan W."/>
            <person name="Hao M."/>
            <person name="Liu H."/>
            <person name="Wei H."/>
            <person name="Fan W."/>
            <person name="Liu W."/>
            <person name="Hu R."/>
            <person name="Wang D."/>
            <person name="Li J."/>
            <person name="Chen J."/>
            <person name="Liu D."/>
        </authorList>
    </citation>
    <scope>NUCLEOTIDE SEQUENCE [LARGE SCALE GENOMIC DNA]</scope>
    <source>
        <strain evidence="12 34">ASFV/pig/China/CAS19-01/2019</strain>
    </source>
</reference>
<gene>
    <name evidence="26" type="primary">ASFV G ACD 00520 CDS</name>
    <name evidence="13" type="synonym">ASFV G ACD 00520</name>
    <name evidence="9" type="synonym">ASFV_Ch_ACD_00520</name>
    <name evidence="1" type="synonym">ASFV_G_ACD_00520</name>
    <name evidence="2" type="ORF">ASFV-Georgia_4-049</name>
</gene>
<reference evidence="15 36" key="16">
    <citation type="submission" date="2020-05" db="EMBL/GenBank/DDBJ databases">
        <authorList>
            <person name="Zhang G."/>
            <person name="Li S."/>
            <person name="Lu G."/>
            <person name="Wang H."/>
            <person name="Zhou P."/>
            <person name="Ou J."/>
            <person name="Ji J."/>
            <person name="Ren Z."/>
            <person name="Cai S."/>
        </authorList>
    </citation>
    <scope>NUCLEOTIDE SEQUENCE [LARGE SCALE GENOMIC DNA]</scope>
    <source>
        <strain evidence="15">GZ201801</strain>
    </source>
</reference>
<evidence type="ECO:0000313" key="36">
    <source>
        <dbReference type="Proteomes" id="UP000510925"/>
    </source>
</evidence>
<dbReference type="Proteomes" id="UP000664916">
    <property type="component" value="Segment"/>
</dbReference>
<evidence type="ECO:0000313" key="33">
    <source>
        <dbReference type="Proteomes" id="UP000326051"/>
    </source>
</evidence>
<evidence type="ECO:0000313" key="23">
    <source>
        <dbReference type="EMBL" id="QUQ60131.1"/>
    </source>
</evidence>
<evidence type="ECO:0000313" key="20">
    <source>
        <dbReference type="EMBL" id="QPB67551.1"/>
    </source>
</evidence>
<dbReference type="EMBL" id="MK628478">
    <property type="protein sequence ID" value="QEY87831.1"/>
    <property type="molecule type" value="Genomic_DNA"/>
</dbReference>
<dbReference type="EMBL" id="MN715134">
    <property type="protein sequence ID" value="QGV56988.1"/>
    <property type="molecule type" value="Genomic_DNA"/>
</dbReference>
<dbReference type="EMBL" id="MW306191">
    <property type="protein sequence ID" value="QUQ60310.1"/>
    <property type="molecule type" value="Genomic_DNA"/>
</dbReference>
<dbReference type="Proteomes" id="UP000671820">
    <property type="component" value="Segment"/>
</dbReference>
<evidence type="ECO:0000313" key="2">
    <source>
        <dbReference type="EMBL" id="AZP54133.1"/>
    </source>
</evidence>
<organismHost>
    <name type="scientific">Potamochoerus larvatus</name>
    <name type="common">Bushpig</name>
    <dbReference type="NCBI Taxonomy" id="273792"/>
</organismHost>
<dbReference type="EMBL" id="MT847622">
    <property type="protein sequence ID" value="QOW03006.1"/>
    <property type="molecule type" value="Genomic_DNA"/>
</dbReference>
<evidence type="ECO:0000313" key="28">
    <source>
        <dbReference type="EMBL" id="VVW94048.1"/>
    </source>
</evidence>
<dbReference type="Proteomes" id="UP000428265">
    <property type="component" value="Segment"/>
</dbReference>
<dbReference type="Proteomes" id="UP000141072">
    <property type="component" value="Segment"/>
</dbReference>
<dbReference type="Proteomes" id="UP000595256">
    <property type="component" value="Segment"/>
</dbReference>
<reference evidence="2" key="3">
    <citation type="journal article" date="2018" name="Virol. J.">
        <title>Intra-epidemic genome variation in highly pathogenic African swine fever virus (ASFV) from the country of Georgia.</title>
        <authorList>
            <person name="Farlow J."/>
            <person name="Donduashvili M."/>
            <person name="Kokhreidze M."/>
            <person name="Kotorashvili A."/>
            <person name="Vepkhvadze N.G."/>
            <person name="Kotaria N."/>
            <person name="Gulbani A."/>
        </authorList>
    </citation>
    <scope>NUCLEOTIDE SEQUENCE</scope>
    <source>
        <strain evidence="2">Georgia 2008/1</strain>
        <strain evidence="3">Georgia 2008/2</strain>
    </source>
</reference>
<dbReference type="EMBL" id="MK543947">
    <property type="protein sequence ID" value="QED90468.1"/>
    <property type="molecule type" value="Genomic_DNA"/>
</dbReference>
<dbReference type="Proteomes" id="UP000594604">
    <property type="component" value="Segment"/>
</dbReference>
<evidence type="ECO:0000313" key="5">
    <source>
        <dbReference type="EMBL" id="CAD2068386.1"/>
    </source>
</evidence>
<dbReference type="Proteomes" id="UP000325567">
    <property type="component" value="Segment"/>
</dbReference>